<dbReference type="EMBL" id="GBRH01158121">
    <property type="protein sequence ID" value="JAE39775.1"/>
    <property type="molecule type" value="Transcribed_RNA"/>
</dbReference>
<name>A0A0A9HRL4_ARUDO</name>
<organism evidence="1">
    <name type="scientific">Arundo donax</name>
    <name type="common">Giant reed</name>
    <name type="synonym">Donax arundinaceus</name>
    <dbReference type="NCBI Taxonomy" id="35708"/>
    <lineage>
        <taxon>Eukaryota</taxon>
        <taxon>Viridiplantae</taxon>
        <taxon>Streptophyta</taxon>
        <taxon>Embryophyta</taxon>
        <taxon>Tracheophyta</taxon>
        <taxon>Spermatophyta</taxon>
        <taxon>Magnoliopsida</taxon>
        <taxon>Liliopsida</taxon>
        <taxon>Poales</taxon>
        <taxon>Poaceae</taxon>
        <taxon>PACMAD clade</taxon>
        <taxon>Arundinoideae</taxon>
        <taxon>Arundineae</taxon>
        <taxon>Arundo</taxon>
    </lineage>
</organism>
<sequence length="99" mass="11155">MSWRYSTEGISAGIGTSVVIRKLRKLFVPNSFPMANIYKKLSREIFHRLLTLLLSLRLNAKKLVAPCSIAKPLLSEKKIGPIGNARKLLNISKCCMIHF</sequence>
<dbReference type="AlphaFoldDB" id="A0A0A9HRL4"/>
<proteinExistence type="predicted"/>
<reference evidence="1" key="2">
    <citation type="journal article" date="2015" name="Data Brief">
        <title>Shoot transcriptome of the giant reed, Arundo donax.</title>
        <authorList>
            <person name="Barrero R.A."/>
            <person name="Guerrero F.D."/>
            <person name="Moolhuijzen P."/>
            <person name="Goolsby J.A."/>
            <person name="Tidwell J."/>
            <person name="Bellgard S.E."/>
            <person name="Bellgard M.I."/>
        </authorList>
    </citation>
    <scope>NUCLEOTIDE SEQUENCE</scope>
    <source>
        <tissue evidence="1">Shoot tissue taken approximately 20 cm above the soil surface</tissue>
    </source>
</reference>
<evidence type="ECO:0000313" key="1">
    <source>
        <dbReference type="EMBL" id="JAE39775.1"/>
    </source>
</evidence>
<accession>A0A0A9HRL4</accession>
<protein>
    <submittedName>
        <fullName evidence="1">Uncharacterized protein</fullName>
    </submittedName>
</protein>
<reference evidence="1" key="1">
    <citation type="submission" date="2014-09" db="EMBL/GenBank/DDBJ databases">
        <authorList>
            <person name="Magalhaes I.L.F."/>
            <person name="Oliveira U."/>
            <person name="Santos F.R."/>
            <person name="Vidigal T.H.D.A."/>
            <person name="Brescovit A.D."/>
            <person name="Santos A.J."/>
        </authorList>
    </citation>
    <scope>NUCLEOTIDE SEQUENCE</scope>
    <source>
        <tissue evidence="1">Shoot tissue taken approximately 20 cm above the soil surface</tissue>
    </source>
</reference>